<keyword evidence="7 10" id="KW-0460">Magnesium</keyword>
<keyword evidence="4 10" id="KW-0808">Transferase</keyword>
<gene>
    <name evidence="13" type="ORF">IAC55_07280</name>
</gene>
<organism evidence="13 14">
    <name type="scientific">Candidatus Fimicola merdigallinarum</name>
    <dbReference type="NCBI Taxonomy" id="2840819"/>
    <lineage>
        <taxon>Bacteria</taxon>
        <taxon>Bacillati</taxon>
        <taxon>Bacillota</taxon>
        <taxon>Clostridia</taxon>
        <taxon>Lachnospirales</taxon>
        <taxon>Lachnospiraceae</taxon>
        <taxon>Lachnospiraceae incertae sedis</taxon>
        <taxon>Candidatus Fimicola</taxon>
    </lineage>
</organism>
<comment type="similarity">
    <text evidence="10 12">Belongs to the ApbE family.</text>
</comment>
<dbReference type="SUPFAM" id="SSF143631">
    <property type="entry name" value="ApbE-like"/>
    <property type="match status" value="1"/>
</dbReference>
<dbReference type="GO" id="GO:0046872">
    <property type="term" value="F:metal ion binding"/>
    <property type="evidence" value="ECO:0007669"/>
    <property type="project" value="UniProtKB-UniRule"/>
</dbReference>
<keyword evidence="12" id="KW-0997">Cell inner membrane</keyword>
<keyword evidence="12" id="KW-1003">Cell membrane</keyword>
<dbReference type="EC" id="2.7.1.180" evidence="1 10"/>
<sequence length="338" mass="36968">MKKLLITLLSIFIIASSLSGCKSNEDIKVYKTPVTNTNFMFDTVTSISIYSAKKDKNPEEILGETINMCRALEKKLSKTIDTSDVSLINNSKGEPVQVSEETIELINLSKKYYTLSNGSFDITIAPLSEKWNFKNKDVKPLSDEEIQHLLPYVGMDFIEIDGNTVRKTNPNSQIDLGGIAKGYIADKTAEYLKSKGVTSALINFGGNIVTIGNKPEGQPFKIGIQKPFSEANDIIGFINSENGTVVTSGSYERYFEYEGKKYHHILDPKTGKPAESGVTSVTIQCENSADADAISTACFVLGAEKGIEFIDSLDGVEAVFITDSGEIIKSKGSTFEEV</sequence>
<keyword evidence="12" id="KW-0732">Signal</keyword>
<accession>A0A9D9DYF6</accession>
<dbReference type="PIRSF" id="PIRSF006268">
    <property type="entry name" value="ApbE"/>
    <property type="match status" value="1"/>
</dbReference>
<feature type="signal peptide" evidence="12">
    <location>
        <begin position="1"/>
        <end position="19"/>
    </location>
</feature>
<dbReference type="PANTHER" id="PTHR30040:SF2">
    <property type="entry name" value="FAD:PROTEIN FMN TRANSFERASE"/>
    <property type="match status" value="1"/>
</dbReference>
<comment type="caution">
    <text evidence="13">The sequence shown here is derived from an EMBL/GenBank/DDBJ whole genome shotgun (WGS) entry which is preliminary data.</text>
</comment>
<comment type="subcellular location">
    <subcellularLocation>
        <location evidence="12">Cell inner membrane</location>
        <topology evidence="12">Lipid-anchor</topology>
        <orientation evidence="12">Periplasmic side</orientation>
    </subcellularLocation>
</comment>
<keyword evidence="12" id="KW-0472">Membrane</keyword>
<dbReference type="EMBL" id="JADIMX010000134">
    <property type="protein sequence ID" value="MBO8435103.1"/>
    <property type="molecule type" value="Genomic_DNA"/>
</dbReference>
<evidence type="ECO:0000313" key="14">
    <source>
        <dbReference type="Proteomes" id="UP000823611"/>
    </source>
</evidence>
<reference evidence="13" key="2">
    <citation type="journal article" date="2021" name="PeerJ">
        <title>Extensive microbial diversity within the chicken gut microbiome revealed by metagenomics and culture.</title>
        <authorList>
            <person name="Gilroy R."/>
            <person name="Ravi A."/>
            <person name="Getino M."/>
            <person name="Pursley I."/>
            <person name="Horton D.L."/>
            <person name="Alikhan N.F."/>
            <person name="Baker D."/>
            <person name="Gharbi K."/>
            <person name="Hall N."/>
            <person name="Watson M."/>
            <person name="Adriaenssens E.M."/>
            <person name="Foster-Nyarko E."/>
            <person name="Jarju S."/>
            <person name="Secka A."/>
            <person name="Antonio M."/>
            <person name="Oren A."/>
            <person name="Chaudhuri R.R."/>
            <person name="La Ragione R."/>
            <person name="Hildebrand F."/>
            <person name="Pallen M.J."/>
        </authorList>
    </citation>
    <scope>NUCLEOTIDE SEQUENCE</scope>
    <source>
        <strain evidence="13">F6-4510</strain>
    </source>
</reference>
<dbReference type="PROSITE" id="PS51257">
    <property type="entry name" value="PROKAR_LIPOPROTEIN"/>
    <property type="match status" value="1"/>
</dbReference>
<evidence type="ECO:0000256" key="11">
    <source>
        <dbReference type="PIRSR" id="PIRSR006268-2"/>
    </source>
</evidence>
<protein>
    <recommendedName>
        <fullName evidence="2 10">FAD:protein FMN transferase</fullName>
        <ecNumber evidence="1 10">2.7.1.180</ecNumber>
    </recommendedName>
    <alternativeName>
        <fullName evidence="8 10">Flavin transferase</fullName>
    </alternativeName>
</protein>
<dbReference type="PANTHER" id="PTHR30040">
    <property type="entry name" value="THIAMINE BIOSYNTHESIS LIPOPROTEIN APBE"/>
    <property type="match status" value="1"/>
</dbReference>
<evidence type="ECO:0000256" key="5">
    <source>
        <dbReference type="ARBA" id="ARBA00022723"/>
    </source>
</evidence>
<comment type="cofactor">
    <cofactor evidence="11">
        <name>Mg(2+)</name>
        <dbReference type="ChEBI" id="CHEBI:18420"/>
    </cofactor>
    <cofactor evidence="11">
        <name>Mn(2+)</name>
        <dbReference type="ChEBI" id="CHEBI:29035"/>
    </cofactor>
    <text evidence="11">Magnesium. Can also use manganese.</text>
</comment>
<reference evidence="13" key="1">
    <citation type="submission" date="2020-10" db="EMBL/GenBank/DDBJ databases">
        <authorList>
            <person name="Gilroy R."/>
        </authorList>
    </citation>
    <scope>NUCLEOTIDE SEQUENCE</scope>
    <source>
        <strain evidence="13">F6-4510</strain>
    </source>
</reference>
<evidence type="ECO:0000256" key="8">
    <source>
        <dbReference type="ARBA" id="ARBA00031306"/>
    </source>
</evidence>
<evidence type="ECO:0000256" key="4">
    <source>
        <dbReference type="ARBA" id="ARBA00022679"/>
    </source>
</evidence>
<feature type="binding site" evidence="11">
    <location>
        <position position="292"/>
    </location>
    <ligand>
        <name>Mg(2+)</name>
        <dbReference type="ChEBI" id="CHEBI:18420"/>
    </ligand>
</feature>
<evidence type="ECO:0000256" key="10">
    <source>
        <dbReference type="PIRNR" id="PIRNR006268"/>
    </source>
</evidence>
<dbReference type="Pfam" id="PF02424">
    <property type="entry name" value="ApbE"/>
    <property type="match status" value="1"/>
</dbReference>
<name>A0A9D9DYF6_9FIRM</name>
<dbReference type="GO" id="GO:0005886">
    <property type="term" value="C:plasma membrane"/>
    <property type="evidence" value="ECO:0007669"/>
    <property type="project" value="UniProtKB-SubCell"/>
</dbReference>
<proteinExistence type="inferred from homology"/>
<feature type="binding site" evidence="11">
    <location>
        <position position="296"/>
    </location>
    <ligand>
        <name>Mg(2+)</name>
        <dbReference type="ChEBI" id="CHEBI:18420"/>
    </ligand>
</feature>
<evidence type="ECO:0000256" key="6">
    <source>
        <dbReference type="ARBA" id="ARBA00022827"/>
    </source>
</evidence>
<evidence type="ECO:0000256" key="9">
    <source>
        <dbReference type="ARBA" id="ARBA00048540"/>
    </source>
</evidence>
<dbReference type="InterPro" id="IPR024932">
    <property type="entry name" value="ApbE"/>
</dbReference>
<dbReference type="AlphaFoldDB" id="A0A9D9DYF6"/>
<feature type="binding site" evidence="11">
    <location>
        <position position="178"/>
    </location>
    <ligand>
        <name>Mg(2+)</name>
        <dbReference type="ChEBI" id="CHEBI:18420"/>
    </ligand>
</feature>
<evidence type="ECO:0000256" key="3">
    <source>
        <dbReference type="ARBA" id="ARBA00022630"/>
    </source>
</evidence>
<comment type="catalytic activity">
    <reaction evidence="9 10 12">
        <text>L-threonyl-[protein] + FAD = FMN-L-threonyl-[protein] + AMP + H(+)</text>
        <dbReference type="Rhea" id="RHEA:36847"/>
        <dbReference type="Rhea" id="RHEA-COMP:11060"/>
        <dbReference type="Rhea" id="RHEA-COMP:11061"/>
        <dbReference type="ChEBI" id="CHEBI:15378"/>
        <dbReference type="ChEBI" id="CHEBI:30013"/>
        <dbReference type="ChEBI" id="CHEBI:57692"/>
        <dbReference type="ChEBI" id="CHEBI:74257"/>
        <dbReference type="ChEBI" id="CHEBI:456215"/>
        <dbReference type="EC" id="2.7.1.180"/>
    </reaction>
</comment>
<keyword evidence="3 10" id="KW-0285">Flavoprotein</keyword>
<evidence type="ECO:0000256" key="2">
    <source>
        <dbReference type="ARBA" id="ARBA00016337"/>
    </source>
</evidence>
<dbReference type="Proteomes" id="UP000823611">
    <property type="component" value="Unassembled WGS sequence"/>
</dbReference>
<comment type="function">
    <text evidence="12">Flavin transferase that catalyzes the transfer of the FMN moiety of FAD and its covalent binding to the hydroxyl group of a threonine residue in a target flavoprotein.</text>
</comment>
<evidence type="ECO:0000256" key="7">
    <source>
        <dbReference type="ARBA" id="ARBA00022842"/>
    </source>
</evidence>
<keyword evidence="6 10" id="KW-0274">FAD</keyword>
<dbReference type="InterPro" id="IPR003374">
    <property type="entry name" value="ApbE-like_sf"/>
</dbReference>
<dbReference type="Gene3D" id="3.10.520.10">
    <property type="entry name" value="ApbE-like domains"/>
    <property type="match status" value="1"/>
</dbReference>
<evidence type="ECO:0000256" key="1">
    <source>
        <dbReference type="ARBA" id="ARBA00011955"/>
    </source>
</evidence>
<evidence type="ECO:0000313" key="13">
    <source>
        <dbReference type="EMBL" id="MBO8435103.1"/>
    </source>
</evidence>
<dbReference type="GO" id="GO:0016740">
    <property type="term" value="F:transferase activity"/>
    <property type="evidence" value="ECO:0007669"/>
    <property type="project" value="UniProtKB-UniRule"/>
</dbReference>
<keyword evidence="5 10" id="KW-0479">Metal-binding</keyword>
<keyword evidence="12" id="KW-0449">Lipoprotein</keyword>
<evidence type="ECO:0000256" key="12">
    <source>
        <dbReference type="RuleBase" id="RU363002"/>
    </source>
</evidence>
<feature type="chain" id="PRO_5039740916" description="FAD:protein FMN transferase" evidence="12">
    <location>
        <begin position="20"/>
        <end position="338"/>
    </location>
</feature>